<dbReference type="Pfam" id="PF00903">
    <property type="entry name" value="Glyoxalase"/>
    <property type="match status" value="1"/>
</dbReference>
<evidence type="ECO:0000259" key="1">
    <source>
        <dbReference type="PROSITE" id="PS51819"/>
    </source>
</evidence>
<dbReference type="InterPro" id="IPR051332">
    <property type="entry name" value="Fosfomycin_Res_Enzymes"/>
</dbReference>
<dbReference type="EMBL" id="JANWOI010000002">
    <property type="protein sequence ID" value="MDA5193305.1"/>
    <property type="molecule type" value="Genomic_DNA"/>
</dbReference>
<gene>
    <name evidence="2" type="ORF">NYP16_04965</name>
</gene>
<dbReference type="PANTHER" id="PTHR36113:SF3">
    <property type="entry name" value="SLL5075 PROTEIN"/>
    <property type="match status" value="1"/>
</dbReference>
<keyword evidence="3" id="KW-1185">Reference proteome</keyword>
<evidence type="ECO:0000313" key="3">
    <source>
        <dbReference type="Proteomes" id="UP001141619"/>
    </source>
</evidence>
<proteinExistence type="predicted"/>
<reference evidence="2" key="1">
    <citation type="submission" date="2022-08" db="EMBL/GenBank/DDBJ databases">
        <authorList>
            <person name="Vandamme P."/>
            <person name="Hettiarachchi A."/>
            <person name="Peeters C."/>
            <person name="Cnockaert M."/>
            <person name="Carlier A."/>
        </authorList>
    </citation>
    <scope>NUCLEOTIDE SEQUENCE</scope>
    <source>
        <strain evidence="2">LMG 31809</strain>
    </source>
</reference>
<sequence length="148" mass="16380">MVDIGLTHVALQCRDLDASIAFYARYAHMRVVHRRHDGKTSHEVAWLSDETRPFVIVLIEAERVQGVLGPIAHLGVGCASRDEVDRYAAEARAAGISVMGPEDWDYPVGYFAFLHDPDGHVLELSHGQEVALTLARAADEDEARHVPE</sequence>
<comment type="caution">
    <text evidence="2">The sequence shown here is derived from an EMBL/GenBank/DDBJ whole genome shotgun (WGS) entry which is preliminary data.</text>
</comment>
<reference evidence="2" key="2">
    <citation type="journal article" date="2023" name="Syst. Appl. Microbiol.">
        <title>Govania unica gen. nov., sp. nov., a rare biosphere bacterium that represents a novel family in the class Alphaproteobacteria.</title>
        <authorList>
            <person name="Vandamme P."/>
            <person name="Peeters C."/>
            <person name="Hettiarachchi A."/>
            <person name="Cnockaert M."/>
            <person name="Carlier A."/>
        </authorList>
    </citation>
    <scope>NUCLEOTIDE SEQUENCE</scope>
    <source>
        <strain evidence="2">LMG 31809</strain>
    </source>
</reference>
<dbReference type="PROSITE" id="PS51819">
    <property type="entry name" value="VOC"/>
    <property type="match status" value="1"/>
</dbReference>
<organism evidence="2 3">
    <name type="scientific">Govanella unica</name>
    <dbReference type="NCBI Taxonomy" id="2975056"/>
    <lineage>
        <taxon>Bacteria</taxon>
        <taxon>Pseudomonadati</taxon>
        <taxon>Pseudomonadota</taxon>
        <taxon>Alphaproteobacteria</taxon>
        <taxon>Emcibacterales</taxon>
        <taxon>Govanellaceae</taxon>
        <taxon>Govanella</taxon>
    </lineage>
</organism>
<dbReference type="InterPro" id="IPR037523">
    <property type="entry name" value="VOC_core"/>
</dbReference>
<dbReference type="PANTHER" id="PTHR36113">
    <property type="entry name" value="LYASE, PUTATIVE-RELATED-RELATED"/>
    <property type="match status" value="1"/>
</dbReference>
<dbReference type="SUPFAM" id="SSF54593">
    <property type="entry name" value="Glyoxalase/Bleomycin resistance protein/Dihydroxybiphenyl dioxygenase"/>
    <property type="match status" value="1"/>
</dbReference>
<dbReference type="CDD" id="cd06587">
    <property type="entry name" value="VOC"/>
    <property type="match status" value="1"/>
</dbReference>
<name>A0A9X3Z6K8_9PROT</name>
<dbReference type="InterPro" id="IPR004360">
    <property type="entry name" value="Glyas_Fos-R_dOase_dom"/>
</dbReference>
<feature type="domain" description="VOC" evidence="1">
    <location>
        <begin position="5"/>
        <end position="127"/>
    </location>
</feature>
<accession>A0A9X3Z6K8</accession>
<evidence type="ECO:0000313" key="2">
    <source>
        <dbReference type="EMBL" id="MDA5193305.1"/>
    </source>
</evidence>
<protein>
    <submittedName>
        <fullName evidence="2">VOC family protein</fullName>
    </submittedName>
</protein>
<dbReference type="AlphaFoldDB" id="A0A9X3Z6K8"/>
<dbReference type="InterPro" id="IPR029068">
    <property type="entry name" value="Glyas_Bleomycin-R_OHBP_Dase"/>
</dbReference>
<dbReference type="Proteomes" id="UP001141619">
    <property type="component" value="Unassembled WGS sequence"/>
</dbReference>
<dbReference type="RefSeq" id="WP_274943008.1">
    <property type="nucleotide sequence ID" value="NZ_JANWOI010000002.1"/>
</dbReference>
<dbReference type="Gene3D" id="3.10.180.10">
    <property type="entry name" value="2,3-Dihydroxybiphenyl 1,2-Dioxygenase, domain 1"/>
    <property type="match status" value="1"/>
</dbReference>